<feature type="region of interest" description="Disordered" evidence="1">
    <location>
        <begin position="313"/>
        <end position="373"/>
    </location>
</feature>
<feature type="compositionally biased region" description="Polar residues" evidence="1">
    <location>
        <begin position="146"/>
        <end position="156"/>
    </location>
</feature>
<feature type="region of interest" description="Disordered" evidence="1">
    <location>
        <begin position="144"/>
        <end position="269"/>
    </location>
</feature>
<keyword evidence="2" id="KW-0472">Membrane</keyword>
<protein>
    <recommendedName>
        <fullName evidence="5">Extensin</fullName>
    </recommendedName>
</protein>
<evidence type="ECO:0008006" key="5">
    <source>
        <dbReference type="Google" id="ProtNLM"/>
    </source>
</evidence>
<evidence type="ECO:0000313" key="3">
    <source>
        <dbReference type="EMBL" id="UZK54750.1"/>
    </source>
</evidence>
<evidence type="ECO:0000256" key="1">
    <source>
        <dbReference type="SAM" id="MobiDB-lite"/>
    </source>
</evidence>
<feature type="compositionally biased region" description="Acidic residues" evidence="1">
    <location>
        <begin position="159"/>
        <end position="173"/>
    </location>
</feature>
<feature type="compositionally biased region" description="Pro residues" evidence="1">
    <location>
        <begin position="175"/>
        <end position="187"/>
    </location>
</feature>
<evidence type="ECO:0000256" key="2">
    <source>
        <dbReference type="SAM" id="Phobius"/>
    </source>
</evidence>
<accession>A0ABY6PR83</accession>
<dbReference type="RefSeq" id="WP_265541922.1">
    <property type="nucleotide sequence ID" value="NZ_CP098740.1"/>
</dbReference>
<dbReference type="EMBL" id="CP098740">
    <property type="protein sequence ID" value="UZK54750.1"/>
    <property type="molecule type" value="Genomic_DNA"/>
</dbReference>
<feature type="transmembrane region" description="Helical" evidence="2">
    <location>
        <begin position="116"/>
        <end position="139"/>
    </location>
</feature>
<gene>
    <name evidence="3" type="ORF">NEH16_11930</name>
</gene>
<reference evidence="3" key="1">
    <citation type="journal article" date="2022" name="Front. Microbiol.">
        <title>Mirubactin C rescues the lethal effect of cell wall biosynthesis mutations in Bacillus subtilis.</title>
        <authorList>
            <person name="Kepplinger B."/>
            <person name="Wen X."/>
            <person name="Tyler A.R."/>
            <person name="Kim B.Y."/>
            <person name="Brown J."/>
            <person name="Banks P."/>
            <person name="Dashti Y."/>
            <person name="Mackenzie E.S."/>
            <person name="Wills C."/>
            <person name="Kawai Y."/>
            <person name="Waldron K.J."/>
            <person name="Allenby N.E.E."/>
            <person name="Wu L.J."/>
            <person name="Hall M.J."/>
            <person name="Errington J."/>
        </authorList>
    </citation>
    <scope>NUCLEOTIDE SEQUENCE</scope>
    <source>
        <strain evidence="3">MDA8-470</strain>
    </source>
</reference>
<sequence length="373" mass="37237">MADEQYAWLDKEAAEKLLRGEPVDPAEGRPCQDAERLAAALDAVARTARPATGELPGEAAALAAFRAAPRRPRTAGATAAHGDDADTAVLPPVHIGRAAGPERGERPFRWSRPLRFGLVASLACCAIGGVAVAAGSGMLPGPFSRHTPSPATSVSAAESPEELGTDVLPDEETSAPPPPGTPTPEAPAPGGSTGTGPGPGSGGQDTARPGGGPSHDGRSGKDDGTGTDRTGGSRTGGGTHPGDGDSDDDGEDPSKGNGHSGGDPSGSWYAKTLQACRDYRDGTLDADRRTRLEALAKGARNLDRFCDRLLAAEDGKHGGGAGDAEQGGGASAPLPAIRFTESPGPSTAAVAPEPGATDPASEGPRPTASAAAR</sequence>
<keyword evidence="2" id="KW-0812">Transmembrane</keyword>
<name>A0ABY6PR83_9ACTN</name>
<evidence type="ECO:0000313" key="4">
    <source>
        <dbReference type="Proteomes" id="UP001164963"/>
    </source>
</evidence>
<keyword evidence="2" id="KW-1133">Transmembrane helix</keyword>
<dbReference type="Proteomes" id="UP001164963">
    <property type="component" value="Chromosome"/>
</dbReference>
<feature type="compositionally biased region" description="Gly residues" evidence="1">
    <location>
        <begin position="318"/>
        <end position="330"/>
    </location>
</feature>
<feature type="compositionally biased region" description="Gly residues" evidence="1">
    <location>
        <begin position="191"/>
        <end position="214"/>
    </location>
</feature>
<organism evidence="3 4">
    <name type="scientific">Streptomyces drozdowiczii</name>
    <dbReference type="NCBI Taxonomy" id="202862"/>
    <lineage>
        <taxon>Bacteria</taxon>
        <taxon>Bacillati</taxon>
        <taxon>Actinomycetota</taxon>
        <taxon>Actinomycetes</taxon>
        <taxon>Kitasatosporales</taxon>
        <taxon>Streptomycetaceae</taxon>
        <taxon>Streptomyces</taxon>
    </lineage>
</organism>
<proteinExistence type="predicted"/>
<feature type="compositionally biased region" description="Basic and acidic residues" evidence="1">
    <location>
        <begin position="215"/>
        <end position="226"/>
    </location>
</feature>
<keyword evidence="4" id="KW-1185">Reference proteome</keyword>